<name>A0AAN8A1I8_9PEZI</name>
<dbReference type="PANTHER" id="PTHR37576:SF2">
    <property type="entry name" value="DEFECT AT LOW TEMPERATURE PROTEIN 1"/>
    <property type="match status" value="1"/>
</dbReference>
<dbReference type="Proteomes" id="UP001310594">
    <property type="component" value="Unassembled WGS sequence"/>
</dbReference>
<reference evidence="1" key="1">
    <citation type="submission" date="2023-08" db="EMBL/GenBank/DDBJ databases">
        <title>Black Yeasts Isolated from many extreme environments.</title>
        <authorList>
            <person name="Coleine C."/>
            <person name="Stajich J.E."/>
            <person name="Selbmann L."/>
        </authorList>
    </citation>
    <scope>NUCLEOTIDE SEQUENCE</scope>
    <source>
        <strain evidence="1">CCFEE 5810</strain>
    </source>
</reference>
<evidence type="ECO:0000313" key="1">
    <source>
        <dbReference type="EMBL" id="KAK5698605.1"/>
    </source>
</evidence>
<dbReference type="AlphaFoldDB" id="A0AAN8A1I8"/>
<organism evidence="1 2">
    <name type="scientific">Elasticomyces elasticus</name>
    <dbReference type="NCBI Taxonomy" id="574655"/>
    <lineage>
        <taxon>Eukaryota</taxon>
        <taxon>Fungi</taxon>
        <taxon>Dikarya</taxon>
        <taxon>Ascomycota</taxon>
        <taxon>Pezizomycotina</taxon>
        <taxon>Dothideomycetes</taxon>
        <taxon>Dothideomycetidae</taxon>
        <taxon>Mycosphaerellales</taxon>
        <taxon>Teratosphaeriaceae</taxon>
        <taxon>Elasticomyces</taxon>
    </lineage>
</organism>
<evidence type="ECO:0000313" key="2">
    <source>
        <dbReference type="Proteomes" id="UP001310594"/>
    </source>
</evidence>
<dbReference type="PANTHER" id="PTHR37576">
    <property type="entry name" value="DEFECT AT LOW TEMPERATURE PROTEIN 1"/>
    <property type="match status" value="1"/>
</dbReference>
<comment type="caution">
    <text evidence="1">The sequence shown here is derived from an EMBL/GenBank/DDBJ whole genome shotgun (WGS) entry which is preliminary data.</text>
</comment>
<protein>
    <submittedName>
        <fullName evidence="1">Uncharacterized protein</fullName>
    </submittedName>
</protein>
<sequence length="316" mass="34717">MYYDSNATWGSFYHGWDDSYHATTNPLFSIKVVYRTTKVHPNSSVVAIGTGVLSIHQSDDGTLTGEYVYNACYYLPAILEYDVSITGKEVTIPDNPNQGRLVNVANNTRGPWEADPDVYWPSTIDHFTAYLNLFVGVNVSVVYLGLNGPDNFWREDPRIAANGAVLGKYLDATAVNDVKFADPSHDVIAQMNEMMFRAGVAASGWDNLTSLIDPDLAVQQTLQANQTTTEDVYNSDLRWFAGAAALELFAILMLALAFDAPLFRDTNSAQGVRKAVQKVGTTEVRYGAVGSTTPYRLGIAECQNISTPHQGMRFDA</sequence>
<accession>A0AAN8A1I8</accession>
<dbReference type="EMBL" id="JAVRQU010000009">
    <property type="protein sequence ID" value="KAK5698605.1"/>
    <property type="molecule type" value="Genomic_DNA"/>
</dbReference>
<gene>
    <name evidence="1" type="ORF">LTR97_006251</name>
</gene>
<proteinExistence type="predicted"/>